<evidence type="ECO:0000313" key="2">
    <source>
        <dbReference type="Proteomes" id="UP000254554"/>
    </source>
</evidence>
<protein>
    <submittedName>
        <fullName evidence="1">Phosphorylated carbohydrates phosphatase TM_1254</fullName>
        <ecNumber evidence="1">3.1.3.-</ecNumber>
    </submittedName>
</protein>
<keyword evidence="1" id="KW-0378">Hydrolase</keyword>
<dbReference type="Gene3D" id="3.40.50.1000">
    <property type="entry name" value="HAD superfamily/HAD-like"/>
    <property type="match status" value="1"/>
</dbReference>
<dbReference type="NCBIfam" id="TIGR01509">
    <property type="entry name" value="HAD-SF-IA-v3"/>
    <property type="match status" value="1"/>
</dbReference>
<dbReference type="SFLD" id="SFLDG01129">
    <property type="entry name" value="C1.5:_HAD__Beta-PGM__Phosphata"/>
    <property type="match status" value="1"/>
</dbReference>
<dbReference type="EMBL" id="UGGT01000001">
    <property type="protein sequence ID" value="STO20528.1"/>
    <property type="molecule type" value="Genomic_DNA"/>
</dbReference>
<evidence type="ECO:0000313" key="1">
    <source>
        <dbReference type="EMBL" id="STO20528.1"/>
    </source>
</evidence>
<dbReference type="RefSeq" id="WP_010652734.1">
    <property type="nucleotide sequence ID" value="NZ_JAPHOO010000002.1"/>
</dbReference>
<dbReference type="InterPro" id="IPR036412">
    <property type="entry name" value="HAD-like_sf"/>
</dbReference>
<sequence length="221" mass="24359">MSNPYDLVVFDWEGTIADTLGIILHVVATEANLLGFGDFDPHLARKFVDLGLVQALKKTYPHLTESQHQHLLQAVQLAMHSRSSDVCLMPGVRELIHQLHEAEINLAVATNKGHQSLFRALQAAGLDKLFKVTRSAGQVPAKPCPQMLEEIIEEYGVTPATTLMIGDSLSDMEMAKSIQVTAIGIDIYHQQEEAVLKAAGAVAVFDDYKQVADYLNLSKRR</sequence>
<dbReference type="GO" id="GO:0005829">
    <property type="term" value="C:cytosol"/>
    <property type="evidence" value="ECO:0007669"/>
    <property type="project" value="TreeGrafter"/>
</dbReference>
<dbReference type="PANTHER" id="PTHR43434:SF24">
    <property type="entry name" value="HYDROLASE-RELATED"/>
    <property type="match status" value="1"/>
</dbReference>
<organism evidence="1 2">
    <name type="scientific">Fluoribacter dumoffii</name>
    <dbReference type="NCBI Taxonomy" id="463"/>
    <lineage>
        <taxon>Bacteria</taxon>
        <taxon>Pseudomonadati</taxon>
        <taxon>Pseudomonadota</taxon>
        <taxon>Gammaproteobacteria</taxon>
        <taxon>Legionellales</taxon>
        <taxon>Legionellaceae</taxon>
        <taxon>Fluoribacter</taxon>
    </lineage>
</organism>
<accession>A0A377G862</accession>
<dbReference type="InterPro" id="IPR023214">
    <property type="entry name" value="HAD_sf"/>
</dbReference>
<dbReference type="InterPro" id="IPR041492">
    <property type="entry name" value="HAD_2"/>
</dbReference>
<dbReference type="NCBIfam" id="TIGR01549">
    <property type="entry name" value="HAD-SF-IA-v1"/>
    <property type="match status" value="1"/>
</dbReference>
<keyword evidence="2" id="KW-1185">Reference proteome</keyword>
<dbReference type="Gene3D" id="1.10.150.240">
    <property type="entry name" value="Putative phosphatase, domain 2"/>
    <property type="match status" value="1"/>
</dbReference>
<gene>
    <name evidence="1" type="ORF">NCTC11370_00583</name>
</gene>
<dbReference type="AlphaFoldDB" id="A0A377G862"/>
<dbReference type="OrthoDB" id="9782449at2"/>
<dbReference type="GeneID" id="93292788"/>
<dbReference type="Proteomes" id="UP000254554">
    <property type="component" value="Unassembled WGS sequence"/>
</dbReference>
<dbReference type="SUPFAM" id="SSF56784">
    <property type="entry name" value="HAD-like"/>
    <property type="match status" value="1"/>
</dbReference>
<dbReference type="GO" id="GO:0008967">
    <property type="term" value="F:phosphoglycolate phosphatase activity"/>
    <property type="evidence" value="ECO:0007669"/>
    <property type="project" value="TreeGrafter"/>
</dbReference>
<proteinExistence type="predicted"/>
<dbReference type="InterPro" id="IPR006439">
    <property type="entry name" value="HAD-SF_hydro_IA"/>
</dbReference>
<dbReference type="SFLD" id="SFLDS00003">
    <property type="entry name" value="Haloacid_Dehalogenase"/>
    <property type="match status" value="1"/>
</dbReference>
<reference evidence="1 2" key="1">
    <citation type="submission" date="2018-06" db="EMBL/GenBank/DDBJ databases">
        <authorList>
            <consortium name="Pathogen Informatics"/>
            <person name="Doyle S."/>
        </authorList>
    </citation>
    <scope>NUCLEOTIDE SEQUENCE [LARGE SCALE GENOMIC DNA]</scope>
    <source>
        <strain evidence="1 2">NCTC11370</strain>
    </source>
</reference>
<dbReference type="Pfam" id="PF13419">
    <property type="entry name" value="HAD_2"/>
    <property type="match status" value="1"/>
</dbReference>
<dbReference type="PANTHER" id="PTHR43434">
    <property type="entry name" value="PHOSPHOGLYCOLATE PHOSPHATASE"/>
    <property type="match status" value="1"/>
</dbReference>
<dbReference type="STRING" id="1094715.GCA_000236165_01838"/>
<dbReference type="GO" id="GO:0006281">
    <property type="term" value="P:DNA repair"/>
    <property type="evidence" value="ECO:0007669"/>
    <property type="project" value="TreeGrafter"/>
</dbReference>
<name>A0A377G862_9GAMM</name>
<dbReference type="InterPro" id="IPR023198">
    <property type="entry name" value="PGP-like_dom2"/>
</dbReference>
<dbReference type="InterPro" id="IPR050155">
    <property type="entry name" value="HAD-like_hydrolase_sf"/>
</dbReference>
<dbReference type="EC" id="3.1.3.-" evidence="1"/>